<dbReference type="PROSITE" id="PS50977">
    <property type="entry name" value="HTH_TETR_2"/>
    <property type="match status" value="1"/>
</dbReference>
<evidence type="ECO:0000256" key="2">
    <source>
        <dbReference type="PROSITE-ProRule" id="PRU00335"/>
    </source>
</evidence>
<dbReference type="InterPro" id="IPR050109">
    <property type="entry name" value="HTH-type_TetR-like_transc_reg"/>
</dbReference>
<feature type="DNA-binding region" description="H-T-H motif" evidence="2">
    <location>
        <begin position="32"/>
        <end position="51"/>
    </location>
</feature>
<sequence>MIDWRDYDAPLLSPILQAALDSFVTGGFHGTSIRQLAGAAGLSVPGLYHHFASKHAILAEIDRLAMEDLWQRSVAALADGGQEPTARFDRLIECLLLFHAHQSDLAFIAFSEIRALKDQHRDAHIAARDRQQKLLDAVVEECVADGSFTTEFPRDASRAITTICTGVSQWYRAGGELDPAGVAERYGEICAHAAGLPVK</sequence>
<dbReference type="PANTHER" id="PTHR30055">
    <property type="entry name" value="HTH-TYPE TRANSCRIPTIONAL REGULATOR RUTR"/>
    <property type="match status" value="1"/>
</dbReference>
<protein>
    <submittedName>
        <fullName evidence="4">TetR/AcrR family transcriptional regulator</fullName>
    </submittedName>
</protein>
<keyword evidence="1 2" id="KW-0238">DNA-binding</keyword>
<evidence type="ECO:0000313" key="5">
    <source>
        <dbReference type="Proteomes" id="UP000314223"/>
    </source>
</evidence>
<dbReference type="PANTHER" id="PTHR30055:SF237">
    <property type="entry name" value="TRANSCRIPTIONAL REPRESSOR MCE3R"/>
    <property type="match status" value="1"/>
</dbReference>
<gene>
    <name evidence="4" type="ORF">FHQ09_18115</name>
</gene>
<evidence type="ECO:0000256" key="1">
    <source>
        <dbReference type="ARBA" id="ARBA00023125"/>
    </source>
</evidence>
<evidence type="ECO:0000259" key="3">
    <source>
        <dbReference type="PROSITE" id="PS50977"/>
    </source>
</evidence>
<dbReference type="GO" id="GO:0000976">
    <property type="term" value="F:transcription cis-regulatory region binding"/>
    <property type="evidence" value="ECO:0007669"/>
    <property type="project" value="TreeGrafter"/>
</dbReference>
<dbReference type="GO" id="GO:0003700">
    <property type="term" value="F:DNA-binding transcription factor activity"/>
    <property type="evidence" value="ECO:0007669"/>
    <property type="project" value="TreeGrafter"/>
</dbReference>
<dbReference type="InterPro" id="IPR041490">
    <property type="entry name" value="KstR2_TetR_C"/>
</dbReference>
<dbReference type="Proteomes" id="UP000314223">
    <property type="component" value="Unassembled WGS sequence"/>
</dbReference>
<dbReference type="InterPro" id="IPR036271">
    <property type="entry name" value="Tet_transcr_reg_TetR-rel_C_sf"/>
</dbReference>
<feature type="domain" description="HTH tetR-type" evidence="3">
    <location>
        <begin position="9"/>
        <end position="69"/>
    </location>
</feature>
<proteinExistence type="predicted"/>
<dbReference type="InterPro" id="IPR023772">
    <property type="entry name" value="DNA-bd_HTH_TetR-type_CS"/>
</dbReference>
<evidence type="ECO:0000313" key="4">
    <source>
        <dbReference type="EMBL" id="TNM51642.1"/>
    </source>
</evidence>
<dbReference type="Pfam" id="PF17932">
    <property type="entry name" value="TetR_C_24"/>
    <property type="match status" value="1"/>
</dbReference>
<dbReference type="InterPro" id="IPR001647">
    <property type="entry name" value="HTH_TetR"/>
</dbReference>
<dbReference type="SUPFAM" id="SSF48498">
    <property type="entry name" value="Tetracyclin repressor-like, C-terminal domain"/>
    <property type="match status" value="1"/>
</dbReference>
<dbReference type="Pfam" id="PF00440">
    <property type="entry name" value="TetR_N"/>
    <property type="match status" value="1"/>
</dbReference>
<accession>A0A5C4WUK4</accession>
<dbReference type="SUPFAM" id="SSF46689">
    <property type="entry name" value="Homeodomain-like"/>
    <property type="match status" value="1"/>
</dbReference>
<dbReference type="InterPro" id="IPR009057">
    <property type="entry name" value="Homeodomain-like_sf"/>
</dbReference>
<dbReference type="PROSITE" id="PS01081">
    <property type="entry name" value="HTH_TETR_1"/>
    <property type="match status" value="1"/>
</dbReference>
<reference evidence="4 5" key="1">
    <citation type="submission" date="2019-06" db="EMBL/GenBank/DDBJ databases">
        <authorList>
            <person name="Mardanova A.M."/>
            <person name="Pudova D.S."/>
            <person name="Shagimardanova E.I."/>
            <person name="Gogoleva N.E."/>
            <person name="Lutfullin M.T."/>
            <person name="Hadieva G.F."/>
            <person name="Sharipova M.R."/>
        </authorList>
    </citation>
    <scope>NUCLEOTIDE SEQUENCE [LARGE SCALE GENOMIC DNA]</scope>
    <source>
        <strain evidence="4 5">MG-1</strain>
    </source>
</reference>
<dbReference type="PRINTS" id="PR00455">
    <property type="entry name" value="HTHTETR"/>
</dbReference>
<dbReference type="EMBL" id="VDMQ01000018">
    <property type="protein sequence ID" value="TNM51642.1"/>
    <property type="molecule type" value="Genomic_DNA"/>
</dbReference>
<dbReference type="AlphaFoldDB" id="A0A5C4WUK4"/>
<comment type="caution">
    <text evidence="4">The sequence shown here is derived from an EMBL/GenBank/DDBJ whole genome shotgun (WGS) entry which is preliminary data.</text>
</comment>
<organism evidence="4 5">
    <name type="scientific">Brevibacterium sediminis</name>
    <dbReference type="NCBI Taxonomy" id="1857024"/>
    <lineage>
        <taxon>Bacteria</taxon>
        <taxon>Bacillati</taxon>
        <taxon>Actinomycetota</taxon>
        <taxon>Actinomycetes</taxon>
        <taxon>Micrococcales</taxon>
        <taxon>Brevibacteriaceae</taxon>
        <taxon>Brevibacterium</taxon>
    </lineage>
</organism>
<dbReference type="Gene3D" id="1.10.357.10">
    <property type="entry name" value="Tetracycline Repressor, domain 2"/>
    <property type="match status" value="1"/>
</dbReference>
<name>A0A5C4WUK4_9MICO</name>